<evidence type="ECO:0000313" key="3">
    <source>
        <dbReference type="Proteomes" id="UP000309174"/>
    </source>
</evidence>
<dbReference type="AlphaFoldDB" id="A0A5C4JKN4"/>
<feature type="chain" id="PRO_5023132349" evidence="1">
    <location>
        <begin position="28"/>
        <end position="212"/>
    </location>
</feature>
<evidence type="ECO:0000313" key="2">
    <source>
        <dbReference type="EMBL" id="TMR06413.1"/>
    </source>
</evidence>
<protein>
    <submittedName>
        <fullName evidence="2">DUF4360 domain-containing protein</fullName>
    </submittedName>
</protein>
<name>A0A5C4JKN4_9ACTN</name>
<accession>A0A5C4JKN4</accession>
<proteinExistence type="predicted"/>
<dbReference type="RefSeq" id="WP_138643807.1">
    <property type="nucleotide sequence ID" value="NZ_VCKW01000015.1"/>
</dbReference>
<evidence type="ECO:0000256" key="1">
    <source>
        <dbReference type="SAM" id="SignalP"/>
    </source>
</evidence>
<dbReference type="InterPro" id="IPR025649">
    <property type="entry name" value="DUF4360"/>
</dbReference>
<dbReference type="PANTHER" id="PTHR38847:SF1">
    <property type="entry name" value="PSEUDOURIDINE SYNTHASE RSUA_RLUA-LIKE DOMAIN-CONTAINING PROTEIN"/>
    <property type="match status" value="1"/>
</dbReference>
<dbReference type="PANTHER" id="PTHR38847">
    <property type="match status" value="1"/>
</dbReference>
<keyword evidence="3" id="KW-1185">Reference proteome</keyword>
<feature type="signal peptide" evidence="1">
    <location>
        <begin position="1"/>
        <end position="27"/>
    </location>
</feature>
<keyword evidence="1" id="KW-0732">Signal</keyword>
<organism evidence="2 3">
    <name type="scientific">Actinomadura soli</name>
    <dbReference type="NCBI Taxonomy" id="2508997"/>
    <lineage>
        <taxon>Bacteria</taxon>
        <taxon>Bacillati</taxon>
        <taxon>Actinomycetota</taxon>
        <taxon>Actinomycetes</taxon>
        <taxon>Streptosporangiales</taxon>
        <taxon>Thermomonosporaceae</taxon>
        <taxon>Actinomadura</taxon>
    </lineage>
</organism>
<sequence length="212" mass="22657">MNTKATLVTGLGVVAALPLLTSPPASATPPHGAPTIEIATVNGSGCRPETVTATPEPNGFTIRYSDYSAKIGGDSLPTDFRKNCQVNLEIIPPEGFTYAVMRIDYRGSAQLAPDSTGVLKASYYYAGSPAQTPTFRSFKGPFSGAWPVTEVIDPSRFIYVPCGEKRNLNVSTELRLTAPDRTRTSTLDMHSDPGSTYHFAWRTCPRPGGPAG</sequence>
<dbReference type="Pfam" id="PF14273">
    <property type="entry name" value="DUF4360"/>
    <property type="match status" value="1"/>
</dbReference>
<reference evidence="2 3" key="1">
    <citation type="submission" date="2019-05" db="EMBL/GenBank/DDBJ databases">
        <title>Draft genome sequence of Actinomadura sp. 14C53.</title>
        <authorList>
            <person name="Saricaoglu S."/>
            <person name="Isik K."/>
        </authorList>
    </citation>
    <scope>NUCLEOTIDE SEQUENCE [LARGE SCALE GENOMIC DNA]</scope>
    <source>
        <strain evidence="2 3">14C53</strain>
    </source>
</reference>
<dbReference type="Proteomes" id="UP000309174">
    <property type="component" value="Unassembled WGS sequence"/>
</dbReference>
<dbReference type="OrthoDB" id="9830070at2"/>
<dbReference type="EMBL" id="VCKW01000015">
    <property type="protein sequence ID" value="TMR06413.1"/>
    <property type="molecule type" value="Genomic_DNA"/>
</dbReference>
<comment type="caution">
    <text evidence="2">The sequence shown here is derived from an EMBL/GenBank/DDBJ whole genome shotgun (WGS) entry which is preliminary data.</text>
</comment>
<gene>
    <name evidence="2" type="ORF">ETD83_04780</name>
</gene>